<dbReference type="Gene3D" id="1.10.357.10">
    <property type="entry name" value="Tetracycline Repressor, domain 2"/>
    <property type="match status" value="1"/>
</dbReference>
<dbReference type="SUPFAM" id="SSF48498">
    <property type="entry name" value="Tetracyclin repressor-like, C-terminal domain"/>
    <property type="match status" value="1"/>
</dbReference>
<feature type="DNA-binding region" description="H-T-H motif" evidence="5">
    <location>
        <begin position="46"/>
        <end position="65"/>
    </location>
</feature>
<sequence>MTRSSLDLLWGTGERPSRGPKPGLSLDRITGAAVTVADAEGLEAVSMRRVAAELGVGTMSLYRYVPGKAELLDLMLDRVQADSLDAAPPPAADWRDAVRALAHGHRNQLHRHPWLLRVNEARSSLGPNTLRGLEVCLSGLRDMGLTDPEKIAVIVTVQSFVTGTVRTEIQVGEAAVETGASHDEFWERQRPYLERAMTSGEFPRMAALSEDAFAPGLDSFGFGLDRLLEGFESLVARRAPERARTAEADGRGSSPDEANTPSPSAGSSSPGRSKGSRPAGRKGPGA</sequence>
<protein>
    <submittedName>
        <fullName evidence="8">TetR family transcriptional regulator</fullName>
    </submittedName>
</protein>
<dbReference type="Gene3D" id="1.10.10.60">
    <property type="entry name" value="Homeodomain-like"/>
    <property type="match status" value="1"/>
</dbReference>
<dbReference type="InterPro" id="IPR003012">
    <property type="entry name" value="Tet_transcr_reg_TetR"/>
</dbReference>
<dbReference type="AlphaFoldDB" id="A0A388T3A5"/>
<dbReference type="PRINTS" id="PR00400">
    <property type="entry name" value="TETREPRESSOR"/>
</dbReference>
<feature type="region of interest" description="Disordered" evidence="6">
    <location>
        <begin position="239"/>
        <end position="286"/>
    </location>
</feature>
<dbReference type="GO" id="GO:0000976">
    <property type="term" value="F:transcription cis-regulatory region binding"/>
    <property type="evidence" value="ECO:0007669"/>
    <property type="project" value="TreeGrafter"/>
</dbReference>
<keyword evidence="3 5" id="KW-0238">DNA-binding</keyword>
<evidence type="ECO:0000313" key="9">
    <source>
        <dbReference type="Proteomes" id="UP000265354"/>
    </source>
</evidence>
<dbReference type="Pfam" id="PF02909">
    <property type="entry name" value="TetR_C_1"/>
    <property type="match status" value="1"/>
</dbReference>
<evidence type="ECO:0000256" key="2">
    <source>
        <dbReference type="ARBA" id="ARBA00023015"/>
    </source>
</evidence>
<dbReference type="Proteomes" id="UP000265354">
    <property type="component" value="Unassembled WGS sequence"/>
</dbReference>
<keyword evidence="4" id="KW-0804">Transcription</keyword>
<dbReference type="GO" id="GO:0003700">
    <property type="term" value="F:DNA-binding transcription factor activity"/>
    <property type="evidence" value="ECO:0007669"/>
    <property type="project" value="TreeGrafter"/>
</dbReference>
<dbReference type="InterPro" id="IPR009057">
    <property type="entry name" value="Homeodomain-like_sf"/>
</dbReference>
<keyword evidence="2" id="KW-0805">Transcription regulation</keyword>
<evidence type="ECO:0000256" key="3">
    <source>
        <dbReference type="ARBA" id="ARBA00023125"/>
    </source>
</evidence>
<dbReference type="PANTHER" id="PTHR30055">
    <property type="entry name" value="HTH-TYPE TRANSCRIPTIONAL REGULATOR RUTR"/>
    <property type="match status" value="1"/>
</dbReference>
<feature type="domain" description="HTH tetR-type" evidence="7">
    <location>
        <begin position="23"/>
        <end position="83"/>
    </location>
</feature>
<reference evidence="8 9" key="1">
    <citation type="submission" date="2018-07" db="EMBL/GenBank/DDBJ databases">
        <title>Whole Genome Shotgun Sequence of Streptomyces spongiicola strain 531S.</title>
        <authorList>
            <person name="Dohra H."/>
            <person name="Kodani S."/>
        </authorList>
    </citation>
    <scope>NUCLEOTIDE SEQUENCE [LARGE SCALE GENOMIC DNA]</scope>
    <source>
        <strain evidence="8 9">531S</strain>
    </source>
</reference>
<dbReference type="GO" id="GO:0046677">
    <property type="term" value="P:response to antibiotic"/>
    <property type="evidence" value="ECO:0007669"/>
    <property type="project" value="InterPro"/>
</dbReference>
<dbReference type="InterPro" id="IPR004111">
    <property type="entry name" value="Repressor_TetR_C"/>
</dbReference>
<accession>A0A388T3A5</accession>
<feature type="compositionally biased region" description="Basic and acidic residues" evidence="6">
    <location>
        <begin position="239"/>
        <end position="250"/>
    </location>
</feature>
<name>A0A388T3A5_9ACTN</name>
<dbReference type="SUPFAM" id="SSF46689">
    <property type="entry name" value="Homeodomain-like"/>
    <property type="match status" value="1"/>
</dbReference>
<gene>
    <name evidence="8" type="ORF">SSP531S_46990</name>
</gene>
<feature type="compositionally biased region" description="Low complexity" evidence="6">
    <location>
        <begin position="261"/>
        <end position="278"/>
    </location>
</feature>
<proteinExistence type="predicted"/>
<evidence type="ECO:0000259" key="7">
    <source>
        <dbReference type="PROSITE" id="PS50977"/>
    </source>
</evidence>
<evidence type="ECO:0000256" key="1">
    <source>
        <dbReference type="ARBA" id="ARBA00022491"/>
    </source>
</evidence>
<evidence type="ECO:0000256" key="6">
    <source>
        <dbReference type="SAM" id="MobiDB-lite"/>
    </source>
</evidence>
<dbReference type="InterPro" id="IPR050109">
    <property type="entry name" value="HTH-type_TetR-like_transc_reg"/>
</dbReference>
<organism evidence="8 9">
    <name type="scientific">Streptomyces spongiicola</name>
    <dbReference type="NCBI Taxonomy" id="1690221"/>
    <lineage>
        <taxon>Bacteria</taxon>
        <taxon>Bacillati</taxon>
        <taxon>Actinomycetota</taxon>
        <taxon>Actinomycetes</taxon>
        <taxon>Kitasatosporales</taxon>
        <taxon>Streptomycetaceae</taxon>
        <taxon>Streptomyces</taxon>
    </lineage>
</organism>
<dbReference type="PANTHER" id="PTHR30055:SF151">
    <property type="entry name" value="TRANSCRIPTIONAL REGULATORY PROTEIN"/>
    <property type="match status" value="1"/>
</dbReference>
<keyword evidence="1" id="KW-0678">Repressor</keyword>
<evidence type="ECO:0000313" key="8">
    <source>
        <dbReference type="EMBL" id="GBQ03229.1"/>
    </source>
</evidence>
<dbReference type="RefSeq" id="WP_116428570.1">
    <property type="nucleotide sequence ID" value="NZ_BGZL01000016.1"/>
</dbReference>
<dbReference type="GO" id="GO:0045892">
    <property type="term" value="P:negative regulation of DNA-templated transcription"/>
    <property type="evidence" value="ECO:0007669"/>
    <property type="project" value="InterPro"/>
</dbReference>
<dbReference type="Pfam" id="PF00440">
    <property type="entry name" value="TetR_N"/>
    <property type="match status" value="1"/>
</dbReference>
<dbReference type="InterPro" id="IPR036271">
    <property type="entry name" value="Tet_transcr_reg_TetR-rel_C_sf"/>
</dbReference>
<comment type="caution">
    <text evidence="8">The sequence shown here is derived from an EMBL/GenBank/DDBJ whole genome shotgun (WGS) entry which is preliminary data.</text>
</comment>
<evidence type="ECO:0000256" key="5">
    <source>
        <dbReference type="PROSITE-ProRule" id="PRU00335"/>
    </source>
</evidence>
<dbReference type="InterPro" id="IPR001647">
    <property type="entry name" value="HTH_TetR"/>
</dbReference>
<feature type="region of interest" description="Disordered" evidence="6">
    <location>
        <begin position="1"/>
        <end position="24"/>
    </location>
</feature>
<dbReference type="PROSITE" id="PS50977">
    <property type="entry name" value="HTH_TETR_2"/>
    <property type="match status" value="1"/>
</dbReference>
<dbReference type="EMBL" id="BGZL01000016">
    <property type="protein sequence ID" value="GBQ03229.1"/>
    <property type="molecule type" value="Genomic_DNA"/>
</dbReference>
<evidence type="ECO:0000256" key="4">
    <source>
        <dbReference type="ARBA" id="ARBA00023163"/>
    </source>
</evidence>